<evidence type="ECO:0000256" key="1">
    <source>
        <dbReference type="SAM" id="Phobius"/>
    </source>
</evidence>
<evidence type="ECO:0000313" key="2">
    <source>
        <dbReference type="EMBL" id="MFC4740507.1"/>
    </source>
</evidence>
<feature type="transmembrane region" description="Helical" evidence="1">
    <location>
        <begin position="357"/>
        <end position="379"/>
    </location>
</feature>
<comment type="caution">
    <text evidence="2">The sequence shown here is derived from an EMBL/GenBank/DDBJ whole genome shotgun (WGS) entry which is preliminary data.</text>
</comment>
<feature type="transmembrane region" description="Helical" evidence="1">
    <location>
        <begin position="58"/>
        <end position="79"/>
    </location>
</feature>
<proteinExistence type="predicted"/>
<evidence type="ECO:0000313" key="3">
    <source>
        <dbReference type="Proteomes" id="UP001595885"/>
    </source>
</evidence>
<accession>A0ABV9P4L8</accession>
<keyword evidence="3" id="KW-1185">Reference proteome</keyword>
<gene>
    <name evidence="2" type="ORF">ACFO3U_10935</name>
</gene>
<organism evidence="2 3">
    <name type="scientific">Flavobacterium ponti</name>
    <dbReference type="NCBI Taxonomy" id="665133"/>
    <lineage>
        <taxon>Bacteria</taxon>
        <taxon>Pseudomonadati</taxon>
        <taxon>Bacteroidota</taxon>
        <taxon>Flavobacteriia</taxon>
        <taxon>Flavobacteriales</taxon>
        <taxon>Flavobacteriaceae</taxon>
        <taxon>Flavobacterium</taxon>
    </lineage>
</organism>
<keyword evidence="1" id="KW-0472">Membrane</keyword>
<dbReference type="Proteomes" id="UP001595885">
    <property type="component" value="Unassembled WGS sequence"/>
</dbReference>
<evidence type="ECO:0008006" key="4">
    <source>
        <dbReference type="Google" id="ProtNLM"/>
    </source>
</evidence>
<feature type="transmembrane region" description="Helical" evidence="1">
    <location>
        <begin position="99"/>
        <end position="118"/>
    </location>
</feature>
<keyword evidence="1" id="KW-0812">Transmembrane</keyword>
<feature type="transmembrane region" description="Helical" evidence="1">
    <location>
        <begin position="21"/>
        <end position="38"/>
    </location>
</feature>
<protein>
    <recommendedName>
        <fullName evidence="4">ABC transporter permease</fullName>
    </recommendedName>
</protein>
<feature type="transmembrane region" description="Helical" evidence="1">
    <location>
        <begin position="385"/>
        <end position="405"/>
    </location>
</feature>
<reference evidence="3" key="1">
    <citation type="journal article" date="2019" name="Int. J. Syst. Evol. Microbiol.">
        <title>The Global Catalogue of Microorganisms (GCM) 10K type strain sequencing project: providing services to taxonomists for standard genome sequencing and annotation.</title>
        <authorList>
            <consortium name="The Broad Institute Genomics Platform"/>
            <consortium name="The Broad Institute Genome Sequencing Center for Infectious Disease"/>
            <person name="Wu L."/>
            <person name="Ma J."/>
        </authorList>
    </citation>
    <scope>NUCLEOTIDE SEQUENCE [LARGE SCALE GENOMIC DNA]</scope>
    <source>
        <strain evidence="3">CCUG 50349</strain>
    </source>
</reference>
<dbReference type="RefSeq" id="WP_379742007.1">
    <property type="nucleotide sequence ID" value="NZ_JBHSGW010000025.1"/>
</dbReference>
<name>A0ABV9P4L8_9FLAO</name>
<feature type="transmembrane region" description="Helical" evidence="1">
    <location>
        <begin position="462"/>
        <end position="480"/>
    </location>
</feature>
<keyword evidence="1" id="KW-1133">Transmembrane helix</keyword>
<feature type="transmembrane region" description="Helical" evidence="1">
    <location>
        <begin position="333"/>
        <end position="350"/>
    </location>
</feature>
<dbReference type="EMBL" id="JBHSGW010000025">
    <property type="protein sequence ID" value="MFC4740507.1"/>
    <property type="molecule type" value="Genomic_DNA"/>
</dbReference>
<feature type="transmembrane region" description="Helical" evidence="1">
    <location>
        <begin position="417"/>
        <end position="435"/>
    </location>
</feature>
<sequence>MLKDIQKKLLLKYPLIWNTKFVPMLVVGILFHVLYFGIGYLNGSINFTGKYYNESEISAVMLGILIAVLIVIIWLVNYFKNNSLKSFYKKSKNALFYEWFQIFVICFLLVSFFIPYSIGKQLHERSYFSKTEATQRCKTIALADLFIDGYFAQTEVDSTKSILKDTVIDGEYQYTKLSYKDSMLFQGKKYAQYSLINRRTYDFSLISREEDSLNVLEVKNWLINNQQEKVKELMDDYLKIVNEHKLKTNLKTNKWFKEVYNYPNFSNFSYIKPYFEEYEAEKSYSSYEVVTAVPQYGNQNKYSNYFVQQDILKSSYDTISKAHTNVFLEFEAFLAYLCGALGLSLLLFSFKVTTGKSWLIAVVCVGVLNILFGIFTLFVSSSTTYFYLVLITFGIMKIYFASIYLQRKGIGLSRIVLNILLWSFPFMIPIVYGLIMDYYKSFEYSIEYGYNSPEYDWLQENFVNMLTINFIFCVVILFFMSRIIRNWKGIAEE</sequence>